<dbReference type="OrthoDB" id="9801429at2"/>
<dbReference type="InterPro" id="IPR025159">
    <property type="entry name" value="AbiEi_N"/>
</dbReference>
<evidence type="ECO:0000313" key="3">
    <source>
        <dbReference type="Proteomes" id="UP000295064"/>
    </source>
</evidence>
<protein>
    <submittedName>
        <fullName evidence="2">Putative AbiEi antitoxin of type IV toxin-antitoxin system</fullName>
    </submittedName>
</protein>
<feature type="domain" description="AbiEi antitoxin N-terminal" evidence="1">
    <location>
        <begin position="9"/>
        <end position="52"/>
    </location>
</feature>
<reference evidence="2 3" key="1">
    <citation type="submission" date="2019-03" db="EMBL/GenBank/DDBJ databases">
        <title>Subsurface microbial communities from deep shales in Ohio and West Virginia, USA.</title>
        <authorList>
            <person name="Wrighton K."/>
        </authorList>
    </citation>
    <scope>NUCLEOTIDE SEQUENCE [LARGE SCALE GENOMIC DNA]</scope>
    <source>
        <strain evidence="2 3">MA284_T2</strain>
    </source>
</reference>
<organism evidence="2 3">
    <name type="scientific">Halanaerobium saccharolyticum</name>
    <dbReference type="NCBI Taxonomy" id="43595"/>
    <lineage>
        <taxon>Bacteria</taxon>
        <taxon>Bacillati</taxon>
        <taxon>Bacillota</taxon>
        <taxon>Clostridia</taxon>
        <taxon>Halanaerobiales</taxon>
        <taxon>Halanaerobiaceae</taxon>
        <taxon>Halanaerobium</taxon>
    </lineage>
</organism>
<sequence>MRNKTKAKIKKIFLNNNGYAHAKDISEAGIHRKYLSDLLESGEIIKLKRGLYKWNNEKFNSIDELVDVSKIIPEGVICLTTALSYYNLTTYTPLEYQIAIPNDKKINKVDYPPINLYYFTEKYYSQGINKVKVNQHLIKIYDIEKSISDSFRYSYEIPKDILIESLKEYLKLPEKNINKLLTYAQGTSAEDKISKYLEVLV</sequence>
<accession>A0A4R6LLV9</accession>
<proteinExistence type="predicted"/>
<evidence type="ECO:0000313" key="2">
    <source>
        <dbReference type="EMBL" id="TDO85887.1"/>
    </source>
</evidence>
<dbReference type="AlphaFoldDB" id="A0A4R6LLV9"/>
<comment type="caution">
    <text evidence="2">The sequence shown here is derived from an EMBL/GenBank/DDBJ whole genome shotgun (WGS) entry which is preliminary data.</text>
</comment>
<evidence type="ECO:0000259" key="1">
    <source>
        <dbReference type="Pfam" id="PF13338"/>
    </source>
</evidence>
<gene>
    <name evidence="2" type="ORF">DFR79_11614</name>
</gene>
<dbReference type="Proteomes" id="UP000295064">
    <property type="component" value="Unassembled WGS sequence"/>
</dbReference>
<dbReference type="EMBL" id="SNWX01000016">
    <property type="protein sequence ID" value="TDO85887.1"/>
    <property type="molecule type" value="Genomic_DNA"/>
</dbReference>
<dbReference type="Pfam" id="PF13338">
    <property type="entry name" value="AbiEi_4"/>
    <property type="match status" value="1"/>
</dbReference>
<name>A0A4R6LLV9_9FIRM</name>
<dbReference type="RefSeq" id="WP_133515362.1">
    <property type="nucleotide sequence ID" value="NZ_SNWX01000016.1"/>
</dbReference>